<sequence length="311" mass="35319">MNKSLLYKIALTFIFLSIVSCEEILFVDDISKKEINLIAPANNTVLFSTGVSLSWDNVENAERYRLQIAKPNFTSPIQIVVDTLITKKTFTQQLNIGKYEWRVKAINSGYETEYKTHAFEILNNDDFQNNTVILLTPSNNLITKVAIQKLAWQTIIGATEYQLQIFDNNDAIIKEEKTSLINFDYTFPEGSYSWKVRASNGTKETLYTTRSILIDTKAPNTPVLSSPADKSTTITTDINFQYNRVPIAGSPEIDSIYVYTESALSNLKFKEQVKNTYTKTLTSGSYYWYVKSYDKAGNTSNKSTVFSFTIN</sequence>
<organism evidence="1 2">
    <name type="scientific">Flavobacterium pisciphilum</name>
    <dbReference type="NCBI Taxonomy" id="2893755"/>
    <lineage>
        <taxon>Bacteria</taxon>
        <taxon>Pseudomonadati</taxon>
        <taxon>Bacteroidota</taxon>
        <taxon>Flavobacteriia</taxon>
        <taxon>Flavobacteriales</taxon>
        <taxon>Flavobacteriaceae</taxon>
        <taxon>Flavobacterium</taxon>
    </lineage>
</organism>
<dbReference type="RefSeq" id="WP_229987559.1">
    <property type="nucleotide sequence ID" value="NZ_JAJJMO010000001.1"/>
</dbReference>
<dbReference type="PROSITE" id="PS51257">
    <property type="entry name" value="PROKAR_LIPOPROTEIN"/>
    <property type="match status" value="1"/>
</dbReference>
<protein>
    <recommendedName>
        <fullName evidence="3">Fibronectin type-III domain-containing protein</fullName>
    </recommendedName>
</protein>
<dbReference type="EMBL" id="JAJJMO010000001">
    <property type="protein sequence ID" value="MCC9070896.1"/>
    <property type="molecule type" value="Genomic_DNA"/>
</dbReference>
<evidence type="ECO:0000313" key="1">
    <source>
        <dbReference type="EMBL" id="MCC9070896.1"/>
    </source>
</evidence>
<keyword evidence="2" id="KW-1185">Reference proteome</keyword>
<accession>A0ABS8MQ57</accession>
<name>A0ABS8MQ57_9FLAO</name>
<evidence type="ECO:0000313" key="2">
    <source>
        <dbReference type="Proteomes" id="UP001430919"/>
    </source>
</evidence>
<evidence type="ECO:0008006" key="3">
    <source>
        <dbReference type="Google" id="ProtNLM"/>
    </source>
</evidence>
<dbReference type="InterPro" id="IPR036116">
    <property type="entry name" value="FN3_sf"/>
</dbReference>
<dbReference type="InterPro" id="IPR013783">
    <property type="entry name" value="Ig-like_fold"/>
</dbReference>
<proteinExistence type="predicted"/>
<reference evidence="1" key="1">
    <citation type="submission" date="2021-11" db="EMBL/GenBank/DDBJ databases">
        <title>Description of novel Flavobacterium species.</title>
        <authorList>
            <person name="Saticioglu I.B."/>
            <person name="Ay H."/>
            <person name="Altun S."/>
            <person name="Duman M."/>
        </authorList>
    </citation>
    <scope>NUCLEOTIDE SEQUENCE</scope>
    <source>
        <strain evidence="1">F-65</strain>
    </source>
</reference>
<gene>
    <name evidence="1" type="ORF">LNQ49_04700</name>
</gene>
<dbReference type="SUPFAM" id="SSF49265">
    <property type="entry name" value="Fibronectin type III"/>
    <property type="match status" value="1"/>
</dbReference>
<dbReference type="Proteomes" id="UP001430919">
    <property type="component" value="Unassembled WGS sequence"/>
</dbReference>
<dbReference type="Gene3D" id="2.60.40.10">
    <property type="entry name" value="Immunoglobulins"/>
    <property type="match status" value="2"/>
</dbReference>
<comment type="caution">
    <text evidence="1">The sequence shown here is derived from an EMBL/GenBank/DDBJ whole genome shotgun (WGS) entry which is preliminary data.</text>
</comment>